<accession>A0A150N7K9</accession>
<reference evidence="1 2" key="1">
    <citation type="submission" date="2016-01" db="EMBL/GenBank/DDBJ databases">
        <title>Draft Genome Sequences of Seven Thermophilic Sporeformers Isolated from Foods.</title>
        <authorList>
            <person name="Berendsen E.M."/>
            <person name="Wells-Bennik M.H."/>
            <person name="Krawcyk A.O."/>
            <person name="De Jong A."/>
            <person name="Holsappel S."/>
            <person name="Eijlander R.T."/>
            <person name="Kuipers O.P."/>
        </authorList>
    </citation>
    <scope>NUCLEOTIDE SEQUENCE [LARGE SCALE GENOMIC DNA]</scope>
    <source>
        <strain evidence="1 2">B4110</strain>
    </source>
</reference>
<name>A0A150N7K9_9BACL</name>
<organism evidence="1 2">
    <name type="scientific">Parageobacillus toebii</name>
    <dbReference type="NCBI Taxonomy" id="153151"/>
    <lineage>
        <taxon>Bacteria</taxon>
        <taxon>Bacillati</taxon>
        <taxon>Bacillota</taxon>
        <taxon>Bacilli</taxon>
        <taxon>Bacillales</taxon>
        <taxon>Anoxybacillaceae</taxon>
        <taxon>Parageobacillus</taxon>
    </lineage>
</organism>
<evidence type="ECO:0000313" key="1">
    <source>
        <dbReference type="EMBL" id="KYD32679.1"/>
    </source>
</evidence>
<proteinExistence type="predicted"/>
<dbReference type="RefSeq" id="WP_235603520.1">
    <property type="nucleotide sequence ID" value="NZ_LQYW01000009.1"/>
</dbReference>
<protein>
    <submittedName>
        <fullName evidence="1">Uncharacterized protein</fullName>
    </submittedName>
</protein>
<dbReference type="EMBL" id="LQYW01000009">
    <property type="protein sequence ID" value="KYD32679.1"/>
    <property type="molecule type" value="Genomic_DNA"/>
</dbReference>
<dbReference type="PATRIC" id="fig|153151.4.peg.72"/>
<dbReference type="Proteomes" id="UP000075324">
    <property type="component" value="Unassembled WGS sequence"/>
</dbReference>
<sequence>MEEARDKVEQYEAHIDMLLTVHEEVSDKIHWEQVAHSDPPFELGKEDGPNVKELKKRIEEYKPTWRDRFFNRIEARKRQMLSQMDQAEKEDEMIYYNWKESKETAQQVLENDLKAWHKVINDANPFEDIEELGSRVRYEFDQSKRVIAQLDINNREVVPTKVLSLTKTGKLSERNMAKGKYLQLYQDYVCSCTLRIAREFFNLLPVQEVVVNVYDESPAEGGYGCILSVLFPREQMESIDFANIDCSDTIEQFEHHMKFLKTVGFKFVEEIH</sequence>
<evidence type="ECO:0000313" key="2">
    <source>
        <dbReference type="Proteomes" id="UP000075324"/>
    </source>
</evidence>
<gene>
    <name evidence="1" type="ORF">B4110_3607</name>
</gene>
<dbReference type="AlphaFoldDB" id="A0A150N7K9"/>
<comment type="caution">
    <text evidence="1">The sequence shown here is derived from an EMBL/GenBank/DDBJ whole genome shotgun (WGS) entry which is preliminary data.</text>
</comment>